<gene>
    <name evidence="2" type="ORF">KDK95_04385</name>
</gene>
<sequence>MTTRAGWQLRGARAAVFAAVCVGVSVAGHVWMSGDAIPLWAVALAFAALTASGYALAGRRPRGVLSISALMLLGELGQHYLFAAVQSAATAPAMPAPAASEFVSGRVLPASAWICGMPASGMRHGGIGMIAAHVGAGLLSAWWLRNGDAAVFQLVQTLGVLAAPLLLLIWPDTLVVPDFRRPALAADAHVRARCTRLLSTVVARRGPPFSRICAI</sequence>
<organism evidence="2 3">
    <name type="scientific">Actinospica acidithermotolerans</name>
    <dbReference type="NCBI Taxonomy" id="2828514"/>
    <lineage>
        <taxon>Bacteria</taxon>
        <taxon>Bacillati</taxon>
        <taxon>Actinomycetota</taxon>
        <taxon>Actinomycetes</taxon>
        <taxon>Catenulisporales</taxon>
        <taxon>Actinospicaceae</taxon>
        <taxon>Actinospica</taxon>
    </lineage>
</organism>
<keyword evidence="1" id="KW-0472">Membrane</keyword>
<feature type="transmembrane region" description="Helical" evidence="1">
    <location>
        <begin position="150"/>
        <end position="170"/>
    </location>
</feature>
<evidence type="ECO:0000313" key="2">
    <source>
        <dbReference type="EMBL" id="MBR7825532.1"/>
    </source>
</evidence>
<feature type="transmembrane region" description="Helical" evidence="1">
    <location>
        <begin position="37"/>
        <end position="57"/>
    </location>
</feature>
<accession>A0A941E826</accession>
<keyword evidence="1" id="KW-1133">Transmembrane helix</keyword>
<protein>
    <submittedName>
        <fullName evidence="2">Uncharacterized protein</fullName>
    </submittedName>
</protein>
<keyword evidence="3" id="KW-1185">Reference proteome</keyword>
<feature type="transmembrane region" description="Helical" evidence="1">
    <location>
        <begin position="12"/>
        <end position="31"/>
    </location>
</feature>
<dbReference type="RefSeq" id="WP_212516679.1">
    <property type="nucleotide sequence ID" value="NZ_JAGSOH010000006.1"/>
</dbReference>
<dbReference type="Proteomes" id="UP000676325">
    <property type="component" value="Unassembled WGS sequence"/>
</dbReference>
<dbReference type="AlphaFoldDB" id="A0A941E826"/>
<evidence type="ECO:0000256" key="1">
    <source>
        <dbReference type="SAM" id="Phobius"/>
    </source>
</evidence>
<name>A0A941E826_9ACTN</name>
<keyword evidence="1" id="KW-0812">Transmembrane</keyword>
<feature type="transmembrane region" description="Helical" evidence="1">
    <location>
        <begin position="126"/>
        <end position="144"/>
    </location>
</feature>
<comment type="caution">
    <text evidence="2">The sequence shown here is derived from an EMBL/GenBank/DDBJ whole genome shotgun (WGS) entry which is preliminary data.</text>
</comment>
<proteinExistence type="predicted"/>
<reference evidence="2" key="1">
    <citation type="submission" date="2021-04" db="EMBL/GenBank/DDBJ databases">
        <title>Genome based classification of Actinospica acidithermotolerans sp. nov., an actinobacterium isolated from an Indonesian hot spring.</title>
        <authorList>
            <person name="Kusuma A.B."/>
            <person name="Putra K.E."/>
            <person name="Nafisah S."/>
            <person name="Loh J."/>
            <person name="Nouioui I."/>
            <person name="Goodfellow M."/>
        </authorList>
    </citation>
    <scope>NUCLEOTIDE SEQUENCE</scope>
    <source>
        <strain evidence="2">MGRD01-02</strain>
    </source>
</reference>
<dbReference type="EMBL" id="JAGSOH010000006">
    <property type="protein sequence ID" value="MBR7825532.1"/>
    <property type="molecule type" value="Genomic_DNA"/>
</dbReference>
<evidence type="ECO:0000313" key="3">
    <source>
        <dbReference type="Proteomes" id="UP000676325"/>
    </source>
</evidence>